<organism evidence="5 6">
    <name type="scientific">Roseibium aggregatum</name>
    <dbReference type="NCBI Taxonomy" id="187304"/>
    <lineage>
        <taxon>Bacteria</taxon>
        <taxon>Pseudomonadati</taxon>
        <taxon>Pseudomonadota</taxon>
        <taxon>Alphaproteobacteria</taxon>
        <taxon>Hyphomicrobiales</taxon>
        <taxon>Stappiaceae</taxon>
        <taxon>Roseibium</taxon>
    </lineage>
</organism>
<name>A0A0M6XZS9_9HYPH</name>
<dbReference type="PANTHER" id="PTHR30502:SF0">
    <property type="entry name" value="PHOSPHOENOLPYRUVATE CARBOXYLASE FAMILY PROTEIN"/>
    <property type="match status" value="1"/>
</dbReference>
<evidence type="ECO:0000256" key="3">
    <source>
        <dbReference type="ARBA" id="ARBA00023239"/>
    </source>
</evidence>
<keyword evidence="6" id="KW-1185">Reference proteome</keyword>
<dbReference type="EC" id="4.1.2.-" evidence="5"/>
<keyword evidence="3 5" id="KW-0456">Lyase</keyword>
<dbReference type="STRING" id="187304.B0E33_23160"/>
<dbReference type="PANTHER" id="PTHR30502">
    <property type="entry name" value="2-KETO-3-DEOXY-L-RHAMNONATE ALDOLASE"/>
    <property type="match status" value="1"/>
</dbReference>
<dbReference type="InterPro" id="IPR015813">
    <property type="entry name" value="Pyrv/PenolPyrv_kinase-like_dom"/>
</dbReference>
<dbReference type="InterPro" id="IPR050251">
    <property type="entry name" value="HpcH-HpaI_aldolase"/>
</dbReference>
<dbReference type="Gene3D" id="3.20.20.60">
    <property type="entry name" value="Phosphoenolpyruvate-binding domains"/>
    <property type="match status" value="1"/>
</dbReference>
<reference evidence="6" key="1">
    <citation type="submission" date="2015-07" db="EMBL/GenBank/DDBJ databases">
        <authorList>
            <person name="Rodrigo-Torres Lidia"/>
            <person name="Arahal R.David."/>
        </authorList>
    </citation>
    <scope>NUCLEOTIDE SEQUENCE [LARGE SCALE GENOMIC DNA]</scope>
    <source>
        <strain evidence="6">CECT 4801</strain>
    </source>
</reference>
<dbReference type="GO" id="GO:0005737">
    <property type="term" value="C:cytoplasm"/>
    <property type="evidence" value="ECO:0007669"/>
    <property type="project" value="TreeGrafter"/>
</dbReference>
<dbReference type="SUPFAM" id="SSF51621">
    <property type="entry name" value="Phosphoenolpyruvate/pyruvate domain"/>
    <property type="match status" value="1"/>
</dbReference>
<evidence type="ECO:0000256" key="2">
    <source>
        <dbReference type="ARBA" id="ARBA00022723"/>
    </source>
</evidence>
<dbReference type="InterPro" id="IPR005000">
    <property type="entry name" value="Aldolase/citrate-lyase_domain"/>
</dbReference>
<accession>A0A0M6XZS9</accession>
<dbReference type="RefSeq" id="WP_055655055.1">
    <property type="nucleotide sequence ID" value="NZ_CXST01000001.1"/>
</dbReference>
<gene>
    <name evidence="5" type="primary">rhmA</name>
    <name evidence="5" type="ORF">LAL4801_01410</name>
</gene>
<sequence length="268" mass="28264">MSDNAFLADKLRSGKAVITGWSQLSAPMVPELFARSGYQAVTLDLQHGMYDFASACEAMAAIALAGAHRIARIPVGDNALAGRLIDMGADCIIAPMINSLRDAETFARAVKYPPIGDRSWSPFRAAMLSGQTRDQYLENANAQTLAFAMIETQDAIDALDEILSVDSLDGVFVGPSDLSLALSKGASLDPNGAHTGEVAGEIAEKALAAGKLAGIFCLNADKVEEAYNQGFRLMSHGVDTLFLDHSARAALKEVAWLAEQGTGPAAGY</sequence>
<evidence type="ECO:0000259" key="4">
    <source>
        <dbReference type="Pfam" id="PF03328"/>
    </source>
</evidence>
<comment type="similarity">
    <text evidence="1">Belongs to the HpcH/HpaI aldolase family.</text>
</comment>
<dbReference type="Pfam" id="PF03328">
    <property type="entry name" value="HpcH_HpaI"/>
    <property type="match status" value="1"/>
</dbReference>
<dbReference type="GO" id="GO:0016832">
    <property type="term" value="F:aldehyde-lyase activity"/>
    <property type="evidence" value="ECO:0007669"/>
    <property type="project" value="TreeGrafter"/>
</dbReference>
<feature type="domain" description="HpcH/HpaI aldolase/citrate lyase" evidence="4">
    <location>
        <begin position="21"/>
        <end position="241"/>
    </location>
</feature>
<dbReference type="InterPro" id="IPR040442">
    <property type="entry name" value="Pyrv_kinase-like_dom_sf"/>
</dbReference>
<dbReference type="EMBL" id="CXST01000001">
    <property type="protein sequence ID" value="CTQ42973.1"/>
    <property type="molecule type" value="Genomic_DNA"/>
</dbReference>
<dbReference type="Proteomes" id="UP000048926">
    <property type="component" value="Unassembled WGS sequence"/>
</dbReference>
<dbReference type="GO" id="GO:0046872">
    <property type="term" value="F:metal ion binding"/>
    <property type="evidence" value="ECO:0007669"/>
    <property type="project" value="UniProtKB-KW"/>
</dbReference>
<evidence type="ECO:0000313" key="5">
    <source>
        <dbReference type="EMBL" id="CTQ42973.1"/>
    </source>
</evidence>
<protein>
    <submittedName>
        <fullName evidence="5">2-keto-3-deoxy-L-rhamnonate aldolase</fullName>
        <ecNumber evidence="5">4.1.2.-</ecNumber>
    </submittedName>
</protein>
<proteinExistence type="inferred from homology"/>
<dbReference type="OrthoDB" id="9802624at2"/>
<evidence type="ECO:0000313" key="6">
    <source>
        <dbReference type="Proteomes" id="UP000048926"/>
    </source>
</evidence>
<keyword evidence="2" id="KW-0479">Metal-binding</keyword>
<evidence type="ECO:0000256" key="1">
    <source>
        <dbReference type="ARBA" id="ARBA00005568"/>
    </source>
</evidence>
<dbReference type="AlphaFoldDB" id="A0A0M6XZS9"/>